<evidence type="ECO:0000313" key="1">
    <source>
        <dbReference type="EMBL" id="MXV50344.1"/>
    </source>
</evidence>
<dbReference type="EMBL" id="WVHT01000002">
    <property type="protein sequence ID" value="MXV50344.1"/>
    <property type="molecule type" value="Genomic_DNA"/>
</dbReference>
<comment type="caution">
    <text evidence="1">The sequence shown here is derived from an EMBL/GenBank/DDBJ whole genome shotgun (WGS) entry which is preliminary data.</text>
</comment>
<evidence type="ECO:0008006" key="3">
    <source>
        <dbReference type="Google" id="ProtNLM"/>
    </source>
</evidence>
<gene>
    <name evidence="1" type="ORF">GS399_05115</name>
</gene>
<dbReference type="AlphaFoldDB" id="A0A7K1Y703"/>
<evidence type="ECO:0000313" key="2">
    <source>
        <dbReference type="Proteomes" id="UP000466586"/>
    </source>
</evidence>
<protein>
    <recommendedName>
        <fullName evidence="3">WYL domain-containing protein</fullName>
    </recommendedName>
</protein>
<reference evidence="1 2" key="1">
    <citation type="submission" date="2019-11" db="EMBL/GenBank/DDBJ databases">
        <title>Pedobacter sp. HMF7647 Genome sequencing and assembly.</title>
        <authorList>
            <person name="Kang H."/>
            <person name="Kim H."/>
            <person name="Joh K."/>
        </authorList>
    </citation>
    <scope>NUCLEOTIDE SEQUENCE [LARGE SCALE GENOMIC DNA]</scope>
    <source>
        <strain evidence="1 2">HMF7647</strain>
    </source>
</reference>
<organism evidence="1 2">
    <name type="scientific">Hufsiella arboris</name>
    <dbReference type="NCBI Taxonomy" id="2695275"/>
    <lineage>
        <taxon>Bacteria</taxon>
        <taxon>Pseudomonadati</taxon>
        <taxon>Bacteroidota</taxon>
        <taxon>Sphingobacteriia</taxon>
        <taxon>Sphingobacteriales</taxon>
        <taxon>Sphingobacteriaceae</taxon>
        <taxon>Hufsiella</taxon>
    </lineage>
</organism>
<keyword evidence="2" id="KW-1185">Reference proteome</keyword>
<sequence>MIKDHDTFIAAIHAKTKIRVTFFSKEDGLNLVRVCAPLDYGPFRRATDQSKNYYHFWDYESDKKNHNLPIYHDRIISLQFLEDRFLPSEFVTWASCKWFIVRDWGQHS</sequence>
<name>A0A7K1Y703_9SPHI</name>
<proteinExistence type="predicted"/>
<dbReference type="RefSeq" id="WP_160843522.1">
    <property type="nucleotide sequence ID" value="NZ_WVHT01000002.1"/>
</dbReference>
<accession>A0A7K1Y703</accession>
<dbReference type="Proteomes" id="UP000466586">
    <property type="component" value="Unassembled WGS sequence"/>
</dbReference>